<dbReference type="InterPro" id="IPR019050">
    <property type="entry name" value="FDF_dom"/>
</dbReference>
<evidence type="ECO:0000256" key="4">
    <source>
        <dbReference type="SAM" id="MobiDB-lite"/>
    </source>
</evidence>
<protein>
    <submittedName>
        <fullName evidence="8">Calcium-responsive transactivator</fullName>
    </submittedName>
</protein>
<feature type="region of interest" description="Disordered" evidence="4">
    <location>
        <begin position="720"/>
        <end position="836"/>
    </location>
</feature>
<dbReference type="Pfam" id="PF05030">
    <property type="entry name" value="SSXT"/>
    <property type="match status" value="1"/>
</dbReference>
<keyword evidence="9" id="KW-1185">Reference proteome</keyword>
<feature type="region of interest" description="Disordered" evidence="4">
    <location>
        <begin position="504"/>
        <end position="523"/>
    </location>
</feature>
<dbReference type="AlphaFoldDB" id="A0A4Z2FQX5"/>
<feature type="compositionally biased region" description="Polar residues" evidence="4">
    <location>
        <begin position="773"/>
        <end position="786"/>
    </location>
</feature>
<feature type="compositionally biased region" description="Basic and acidic residues" evidence="4">
    <location>
        <begin position="504"/>
        <end position="519"/>
    </location>
</feature>
<dbReference type="GO" id="GO:0034063">
    <property type="term" value="P:stress granule assembly"/>
    <property type="evidence" value="ECO:0007669"/>
    <property type="project" value="TreeGrafter"/>
</dbReference>
<dbReference type="PANTHER" id="PTHR13586:SF0">
    <property type="entry name" value="TRAILER HITCH, ISOFORM H"/>
    <property type="match status" value="1"/>
</dbReference>
<accession>A0A4Z2FQX5</accession>
<feature type="compositionally biased region" description="Gly residues" evidence="4">
    <location>
        <begin position="955"/>
        <end position="967"/>
    </location>
</feature>
<evidence type="ECO:0000256" key="3">
    <source>
        <dbReference type="PROSITE-ProRule" id="PRU00869"/>
    </source>
</evidence>
<feature type="compositionally biased region" description="Basic and acidic residues" evidence="4">
    <location>
        <begin position="426"/>
        <end position="443"/>
    </location>
</feature>
<evidence type="ECO:0000259" key="5">
    <source>
        <dbReference type="PROSITE" id="PS51512"/>
    </source>
</evidence>
<dbReference type="PANTHER" id="PTHR13586">
    <property type="entry name" value="SCD6 PROTEIN-RELATED"/>
    <property type="match status" value="1"/>
</dbReference>
<evidence type="ECO:0000256" key="1">
    <source>
        <dbReference type="ARBA" id="ARBA00007945"/>
    </source>
</evidence>
<organism evidence="8 9">
    <name type="scientific">Liparis tanakae</name>
    <name type="common">Tanaka's snailfish</name>
    <dbReference type="NCBI Taxonomy" id="230148"/>
    <lineage>
        <taxon>Eukaryota</taxon>
        <taxon>Metazoa</taxon>
        <taxon>Chordata</taxon>
        <taxon>Craniata</taxon>
        <taxon>Vertebrata</taxon>
        <taxon>Euteleostomi</taxon>
        <taxon>Actinopterygii</taxon>
        <taxon>Neopterygii</taxon>
        <taxon>Teleostei</taxon>
        <taxon>Neoteleostei</taxon>
        <taxon>Acanthomorphata</taxon>
        <taxon>Eupercaria</taxon>
        <taxon>Perciformes</taxon>
        <taxon>Cottioidei</taxon>
        <taxon>Cottales</taxon>
        <taxon>Liparidae</taxon>
        <taxon>Liparis</taxon>
    </lineage>
</organism>
<proteinExistence type="inferred from homology"/>
<dbReference type="GO" id="GO:0033962">
    <property type="term" value="P:P-body assembly"/>
    <property type="evidence" value="ECO:0007669"/>
    <property type="project" value="TreeGrafter"/>
</dbReference>
<dbReference type="PROSITE" id="PS51512">
    <property type="entry name" value="DFDF"/>
    <property type="match status" value="1"/>
</dbReference>
<feature type="short sequence motif" description="FFD box" evidence="2">
    <location>
        <begin position="533"/>
        <end position="549"/>
    </location>
</feature>
<feature type="short sequence motif" description="TFG box" evidence="3">
    <location>
        <begin position="550"/>
        <end position="570"/>
    </location>
</feature>
<dbReference type="PROSITE" id="PS51536">
    <property type="entry name" value="TFG"/>
    <property type="match status" value="1"/>
</dbReference>
<feature type="region of interest" description="Disordered" evidence="4">
    <location>
        <begin position="875"/>
        <end position="1008"/>
    </location>
</feature>
<reference evidence="8 9" key="1">
    <citation type="submission" date="2019-03" db="EMBL/GenBank/DDBJ databases">
        <title>First draft genome of Liparis tanakae, snailfish: a comprehensive survey of snailfish specific genes.</title>
        <authorList>
            <person name="Kim W."/>
            <person name="Song I."/>
            <person name="Jeong J.-H."/>
            <person name="Kim D."/>
            <person name="Kim S."/>
            <person name="Ryu S."/>
            <person name="Song J.Y."/>
            <person name="Lee S.K."/>
        </authorList>
    </citation>
    <scope>NUCLEOTIDE SEQUENCE [LARGE SCALE GENOMIC DNA]</scope>
    <source>
        <tissue evidence="8">Muscle</tissue>
    </source>
</reference>
<feature type="compositionally biased region" description="Basic and acidic residues" evidence="4">
    <location>
        <begin position="909"/>
        <end position="918"/>
    </location>
</feature>
<evidence type="ECO:0000256" key="2">
    <source>
        <dbReference type="PROSITE-ProRule" id="PRU00846"/>
    </source>
</evidence>
<dbReference type="InterPro" id="IPR025761">
    <property type="entry name" value="FFD_box"/>
</dbReference>
<sequence>MFLTLLVTLKPSSNHDVSEPHSSRYLMRSDLDRWSAGGGRGSWRHGALGLRLSLHLSQGLLVNHQQLATLTANQDHACNGQMTSGLFFCPVNLPGGSWMFWMFGALCCACASRGASTCGAMARIPPGGVAALGDGTEVLKFCNTVGLRVTEATTCAPACVIVFAGSGLCTCEPAAHVTPAADGVCIGGLASVTVGTVFTDEITASGDVLTIRLGVAFITTALPFKVCTLTAPGFPTPDTSGTTPPAEPGLGCLWAAVVLEVSPAAPSPMEPPPRDPVLLMTPPCTPAPTASGEHKTSSSKSEPAAIFAQLRSPVRRMRGLDASSVTRPPPSASASVGSPGVYSALGPFSPLRRPAYNQLGASSLLNQQYAAALGLGSVLPGVHVRRVPMVEKAVQTLHVDGFRQMGGSAASQERLLQWERRRLMHRPREESPLARKSPADDGARRRRNRSRGQLMVAHVPSASLKFETDFDFDSSNAQFIKEELERDVRVTVKVYFQCMSLSADGKDKGDEKENEKEELLSTATDDDPFGPKCYYDKAKSFFDNISSDNKFRLTWSEERKRNLETFGVPGRFLRGQGFRGGYTGLRGRGTSRIESPYRTRSTAGETLPQRLPQRPSLIGSPCRTRSTAGEALPQRTSLIGSPYRTSTVAEALPQRTSLIGSPYRTRITAAEALPQRTKPGAQLQRPYPNAYPNAVLMYQQILHRNLVYLATIADSNQNMQSLLPAPPTPNMSVGPGGMGPSNLNDNMAPGPPPSAMMQNQMSNGPGHAPMQQHAAQVQSATPSASLSQQAGGYGSPASGYGHAAPSSQSTGPGYGSSSSSSSSSYTPSSSSSRSNLNMQSNQISMMQQQSTTAHYSSAQVGGQHYQGQQAVGMVGQGGVTSQRPGGTYRSAQQGHGEYSYQQSSYGEQGYDRSFDESSQHYYEGGNSQYSQQQAQYQQGSGQQPFSQQQFSSQQGYGGQPQGYGPGQAGSSQYSQYQQAQSQQYGSYRSSQAGSGAQTQRPYAYEQGRVADVIKRQKKSRGALAESKRSISAFTL</sequence>
<feature type="region of interest" description="Disordered" evidence="4">
    <location>
        <begin position="583"/>
        <end position="639"/>
    </location>
</feature>
<gene>
    <name evidence="8" type="primary">Ss18l1</name>
    <name evidence="8" type="ORF">EYF80_046698</name>
</gene>
<comment type="similarity">
    <text evidence="1">Belongs to the SS18 family.</text>
</comment>
<dbReference type="Proteomes" id="UP000314294">
    <property type="component" value="Unassembled WGS sequence"/>
</dbReference>
<dbReference type="SMART" id="SM01199">
    <property type="entry name" value="FDF"/>
    <property type="match status" value="1"/>
</dbReference>
<dbReference type="GO" id="GO:0000932">
    <property type="term" value="C:P-body"/>
    <property type="evidence" value="ECO:0007669"/>
    <property type="project" value="TreeGrafter"/>
</dbReference>
<feature type="domain" description="FFD box profile" evidence="6">
    <location>
        <begin position="533"/>
        <end position="549"/>
    </location>
</feature>
<feature type="domain" description="DFDF" evidence="5">
    <location>
        <begin position="458"/>
        <end position="494"/>
    </location>
</feature>
<dbReference type="InterPro" id="IPR025768">
    <property type="entry name" value="TFG_box"/>
</dbReference>
<feature type="compositionally biased region" description="Low complexity" evidence="4">
    <location>
        <begin position="924"/>
        <end position="954"/>
    </location>
</feature>
<dbReference type="InterPro" id="IPR007726">
    <property type="entry name" value="SS18_N"/>
</dbReference>
<feature type="region of interest" description="Disordered" evidence="4">
    <location>
        <begin position="426"/>
        <end position="453"/>
    </location>
</feature>
<evidence type="ECO:0000313" key="9">
    <source>
        <dbReference type="Proteomes" id="UP000314294"/>
    </source>
</evidence>
<dbReference type="OrthoDB" id="21539at2759"/>
<evidence type="ECO:0000259" key="7">
    <source>
        <dbReference type="PROSITE" id="PS51536"/>
    </source>
</evidence>
<feature type="region of interest" description="Disordered" evidence="4">
    <location>
        <begin position="1016"/>
        <end position="1035"/>
    </location>
</feature>
<dbReference type="PROSITE" id="PS51513">
    <property type="entry name" value="FFD"/>
    <property type="match status" value="1"/>
</dbReference>
<evidence type="ECO:0000259" key="6">
    <source>
        <dbReference type="PROSITE" id="PS51513"/>
    </source>
</evidence>
<feature type="compositionally biased region" description="Polar residues" evidence="4">
    <location>
        <begin position="880"/>
        <end position="906"/>
    </location>
</feature>
<feature type="domain" description="TFG box profile" evidence="7">
    <location>
        <begin position="550"/>
        <end position="570"/>
    </location>
</feature>
<dbReference type="EMBL" id="SRLO01000989">
    <property type="protein sequence ID" value="TNN43114.1"/>
    <property type="molecule type" value="Genomic_DNA"/>
</dbReference>
<dbReference type="InterPro" id="IPR025762">
    <property type="entry name" value="DFDF"/>
</dbReference>
<feature type="compositionally biased region" description="Low complexity" evidence="4">
    <location>
        <begin position="968"/>
        <end position="997"/>
    </location>
</feature>
<name>A0A4Z2FQX5_9TELE</name>
<comment type="caution">
    <text evidence="8">The sequence shown here is derived from an EMBL/GenBank/DDBJ whole genome shotgun (WGS) entry which is preliminary data.</text>
</comment>
<feature type="compositionally biased region" description="Low complexity" evidence="4">
    <location>
        <begin position="787"/>
        <end position="836"/>
    </location>
</feature>
<evidence type="ECO:0000313" key="8">
    <source>
        <dbReference type="EMBL" id="TNN43114.1"/>
    </source>
</evidence>
<dbReference type="GO" id="GO:0003729">
    <property type="term" value="F:mRNA binding"/>
    <property type="evidence" value="ECO:0007669"/>
    <property type="project" value="TreeGrafter"/>
</dbReference>